<evidence type="ECO:0000256" key="2">
    <source>
        <dbReference type="SAM" id="SignalP"/>
    </source>
</evidence>
<evidence type="ECO:0000313" key="3">
    <source>
        <dbReference type="EMBL" id="APA00186.1"/>
    </source>
</evidence>
<sequence length="171" mass="20494">MRTLKLIATGIILFAASTSQAQVSINVNIGAPAVVVRPAWVPQNHVNVDFYYIPEIEAYYDVNASLYVYLNNGNWVRTRYVPVQYRGCDLNRAHRIALRGYHGNRPYAYFNNHNVRYHDNRNYHPRYVEGRRYNDNRYADNYKSKNRYDRYDRDDRDDRRDRGNHYGHRNR</sequence>
<dbReference type="EMBL" id="CP017774">
    <property type="protein sequence ID" value="APA00186.1"/>
    <property type="molecule type" value="Genomic_DNA"/>
</dbReference>
<reference evidence="3 4" key="1">
    <citation type="submission" date="2016-10" db="EMBL/GenBank/DDBJ databases">
        <title>Complete Genome Sequence of Flavobacterium sp. PK15.</title>
        <authorList>
            <person name="Ekwe A."/>
            <person name="Kim S.B."/>
        </authorList>
    </citation>
    <scope>NUCLEOTIDE SEQUENCE [LARGE SCALE GENOMIC DNA]</scope>
    <source>
        <strain evidence="3 4">PK15</strain>
    </source>
</reference>
<keyword evidence="4" id="KW-1185">Reference proteome</keyword>
<proteinExistence type="predicted"/>
<organism evidence="3 4">
    <name type="scientific">Flavobacterium commune</name>
    <dbReference type="NCBI Taxonomy" id="1306519"/>
    <lineage>
        <taxon>Bacteria</taxon>
        <taxon>Pseudomonadati</taxon>
        <taxon>Bacteroidota</taxon>
        <taxon>Flavobacteriia</taxon>
        <taxon>Flavobacteriales</taxon>
        <taxon>Flavobacteriaceae</taxon>
        <taxon>Flavobacterium</taxon>
    </lineage>
</organism>
<dbReference type="Proteomes" id="UP000178198">
    <property type="component" value="Chromosome"/>
</dbReference>
<feature type="region of interest" description="Disordered" evidence="1">
    <location>
        <begin position="127"/>
        <end position="171"/>
    </location>
</feature>
<evidence type="ECO:0000313" key="4">
    <source>
        <dbReference type="Proteomes" id="UP000178198"/>
    </source>
</evidence>
<dbReference type="AlphaFoldDB" id="A0A1D9PDI2"/>
<evidence type="ECO:0000256" key="1">
    <source>
        <dbReference type="SAM" id="MobiDB-lite"/>
    </source>
</evidence>
<dbReference type="OrthoDB" id="799522at2"/>
<protein>
    <submittedName>
        <fullName evidence="3">Uncharacterized protein</fullName>
    </submittedName>
</protein>
<accession>A0A1D9PDI2</accession>
<dbReference type="RefSeq" id="WP_071185426.1">
    <property type="nucleotide sequence ID" value="NZ_CP017774.1"/>
</dbReference>
<feature type="compositionally biased region" description="Basic and acidic residues" evidence="1">
    <location>
        <begin position="127"/>
        <end position="164"/>
    </location>
</feature>
<gene>
    <name evidence="3" type="ORF">BIW12_12535</name>
</gene>
<name>A0A1D9PDI2_9FLAO</name>
<dbReference type="STRING" id="1306519.BIW12_12535"/>
<keyword evidence="2" id="KW-0732">Signal</keyword>
<feature type="signal peptide" evidence="2">
    <location>
        <begin position="1"/>
        <end position="21"/>
    </location>
</feature>
<feature type="chain" id="PRO_5009444547" evidence="2">
    <location>
        <begin position="22"/>
        <end position="171"/>
    </location>
</feature>
<dbReference type="KEGG" id="fcm:BIW12_12535"/>